<organism evidence="3 4">
    <name type="scientific">Pradoshia eiseniae</name>
    <dbReference type="NCBI Taxonomy" id="2064768"/>
    <lineage>
        <taxon>Bacteria</taxon>
        <taxon>Bacillati</taxon>
        <taxon>Bacillota</taxon>
        <taxon>Bacilli</taxon>
        <taxon>Bacillales</taxon>
        <taxon>Bacillaceae</taxon>
        <taxon>Pradoshia</taxon>
    </lineage>
</organism>
<comment type="caution">
    <text evidence="3">The sequence shown here is derived from an EMBL/GenBank/DDBJ whole genome shotgun (WGS) entry which is preliminary data.</text>
</comment>
<dbReference type="PANTHER" id="PTHR46018:SF4">
    <property type="entry name" value="METALLO-HYDROLASE YHFI-RELATED"/>
    <property type="match status" value="1"/>
</dbReference>
<dbReference type="Gene3D" id="3.60.15.10">
    <property type="entry name" value="Ribonuclease Z/Hydroxyacylglutathione hydrolase-like"/>
    <property type="match status" value="1"/>
</dbReference>
<sequence>MQLTVVGFWGGFPAAGEASSGYLLEHKGYKLLLDCGSGVLSQLQSFASPSELDAVLLTHSHPDHTADIGVLQHALLIGHMSGGKERCLPIYTHSDDAQFIETLNYKSYTRWEPVAAGTTVQIGPFAVTAMRTKHSVPCFAYRIEAGGRIFGYTGDTAFKEEFASFFHGTHVLLSECNFYKGMEAAERAGHLTSEHAAVIARDAKIERLILTHLPHFGNINQLKDEAADIFDGEIGLASTGLTIEI</sequence>
<dbReference type="InterPro" id="IPR036866">
    <property type="entry name" value="RibonucZ/Hydroxyglut_hydro"/>
</dbReference>
<protein>
    <recommendedName>
        <fullName evidence="2">Metallo-beta-lactamase domain-containing protein</fullName>
    </recommendedName>
</protein>
<evidence type="ECO:0000313" key="3">
    <source>
        <dbReference type="EMBL" id="PQD95507.1"/>
    </source>
</evidence>
<feature type="domain" description="Metallo-beta-lactamase" evidence="2">
    <location>
        <begin position="18"/>
        <end position="212"/>
    </location>
</feature>
<evidence type="ECO:0000256" key="1">
    <source>
        <dbReference type="ARBA" id="ARBA00022833"/>
    </source>
</evidence>
<dbReference type="RefSeq" id="WP_104849262.1">
    <property type="nucleotide sequence ID" value="NZ_PKOZ01000004.1"/>
</dbReference>
<evidence type="ECO:0000259" key="2">
    <source>
        <dbReference type="SMART" id="SM00849"/>
    </source>
</evidence>
<proteinExistence type="predicted"/>
<dbReference type="CDD" id="cd07716">
    <property type="entry name" value="RNaseZ_short-form-like_MBL-fold"/>
    <property type="match status" value="1"/>
</dbReference>
<dbReference type="OrthoDB" id="9794898at2"/>
<gene>
    <name evidence="3" type="ORF">CYL18_09500</name>
</gene>
<dbReference type="SMART" id="SM00849">
    <property type="entry name" value="Lactamase_B"/>
    <property type="match status" value="1"/>
</dbReference>
<evidence type="ECO:0000313" key="4">
    <source>
        <dbReference type="Proteomes" id="UP000239663"/>
    </source>
</evidence>
<reference evidence="3 4" key="1">
    <citation type="submission" date="2017-12" db="EMBL/GenBank/DDBJ databases">
        <title>Taxonomic description and draft genome of Pradoshia cofamensis Gen. nov., sp. nov., a thermotolerant bacillale isolated from anterior gut of earthworm Eisenia fetida.</title>
        <authorList>
            <person name="Saha T."/>
            <person name="Chakraborty R."/>
        </authorList>
    </citation>
    <scope>NUCLEOTIDE SEQUENCE [LARGE SCALE GENOMIC DNA]</scope>
    <source>
        <strain evidence="3 4">EAG3</strain>
    </source>
</reference>
<dbReference type="GO" id="GO:0042781">
    <property type="term" value="F:3'-tRNA processing endoribonuclease activity"/>
    <property type="evidence" value="ECO:0007669"/>
    <property type="project" value="TreeGrafter"/>
</dbReference>
<dbReference type="AlphaFoldDB" id="A0A2S7N0I0"/>
<dbReference type="PANTHER" id="PTHR46018">
    <property type="entry name" value="ZINC PHOSPHODIESTERASE ELAC PROTEIN 1"/>
    <property type="match status" value="1"/>
</dbReference>
<dbReference type="InterPro" id="IPR001279">
    <property type="entry name" value="Metallo-B-lactamas"/>
</dbReference>
<dbReference type="SUPFAM" id="SSF56281">
    <property type="entry name" value="Metallo-hydrolase/oxidoreductase"/>
    <property type="match status" value="1"/>
</dbReference>
<dbReference type="Proteomes" id="UP000239663">
    <property type="component" value="Unassembled WGS sequence"/>
</dbReference>
<dbReference type="EMBL" id="PKOZ01000004">
    <property type="protein sequence ID" value="PQD95507.1"/>
    <property type="molecule type" value="Genomic_DNA"/>
</dbReference>
<name>A0A2S7N0I0_9BACI</name>
<dbReference type="Pfam" id="PF12706">
    <property type="entry name" value="Lactamase_B_2"/>
    <property type="match status" value="1"/>
</dbReference>
<keyword evidence="4" id="KW-1185">Reference proteome</keyword>
<keyword evidence="1" id="KW-0862">Zinc</keyword>
<accession>A0A2S7N0I0</accession>